<gene>
    <name evidence="1" type="ORF">DUI87_11163</name>
</gene>
<name>A0A3M0KM40_HIRRU</name>
<organism evidence="1 2">
    <name type="scientific">Hirundo rustica rustica</name>
    <dbReference type="NCBI Taxonomy" id="333673"/>
    <lineage>
        <taxon>Eukaryota</taxon>
        <taxon>Metazoa</taxon>
        <taxon>Chordata</taxon>
        <taxon>Craniata</taxon>
        <taxon>Vertebrata</taxon>
        <taxon>Euteleostomi</taxon>
        <taxon>Archelosauria</taxon>
        <taxon>Archosauria</taxon>
        <taxon>Dinosauria</taxon>
        <taxon>Saurischia</taxon>
        <taxon>Theropoda</taxon>
        <taxon>Coelurosauria</taxon>
        <taxon>Aves</taxon>
        <taxon>Neognathae</taxon>
        <taxon>Neoaves</taxon>
        <taxon>Telluraves</taxon>
        <taxon>Australaves</taxon>
        <taxon>Passeriformes</taxon>
        <taxon>Sylvioidea</taxon>
        <taxon>Hirundinidae</taxon>
        <taxon>Hirundo</taxon>
    </lineage>
</organism>
<proteinExistence type="predicted"/>
<accession>A0A3M0KM40</accession>
<sequence>MEQLTHMVDKGKALDVVYLDFNKAVDSIPRGLDRSTLCWVRNWLDGRAQRVVVNGAASSWGQSPVVSPGVSAGASPV</sequence>
<comment type="caution">
    <text evidence="1">The sequence shown here is derived from an EMBL/GenBank/DDBJ whole genome shotgun (WGS) entry which is preliminary data.</text>
</comment>
<reference evidence="1 2" key="1">
    <citation type="submission" date="2018-07" db="EMBL/GenBank/DDBJ databases">
        <title>A high quality draft genome assembly of the barn swallow (H. rustica rustica).</title>
        <authorList>
            <person name="Formenti G."/>
            <person name="Chiara M."/>
            <person name="Poveda L."/>
            <person name="Francoijs K.-J."/>
            <person name="Bonisoli-Alquati A."/>
            <person name="Canova L."/>
            <person name="Gianfranceschi L."/>
            <person name="Horner D.S."/>
            <person name="Saino N."/>
        </authorList>
    </citation>
    <scope>NUCLEOTIDE SEQUENCE [LARGE SCALE GENOMIC DNA]</scope>
    <source>
        <strain evidence="1">Chelidonia</strain>
        <tissue evidence="1">Blood</tissue>
    </source>
</reference>
<dbReference type="OrthoDB" id="416454at2759"/>
<dbReference type="AlphaFoldDB" id="A0A3M0KM40"/>
<dbReference type="EMBL" id="QRBI01000107">
    <property type="protein sequence ID" value="RMC12030.1"/>
    <property type="molecule type" value="Genomic_DNA"/>
</dbReference>
<evidence type="ECO:0008006" key="3">
    <source>
        <dbReference type="Google" id="ProtNLM"/>
    </source>
</evidence>
<keyword evidence="2" id="KW-1185">Reference proteome</keyword>
<protein>
    <recommendedName>
        <fullName evidence="3">Reverse transcriptase domain-containing protein</fullName>
    </recommendedName>
</protein>
<evidence type="ECO:0000313" key="1">
    <source>
        <dbReference type="EMBL" id="RMC12030.1"/>
    </source>
</evidence>
<evidence type="ECO:0000313" key="2">
    <source>
        <dbReference type="Proteomes" id="UP000269221"/>
    </source>
</evidence>
<dbReference type="Proteomes" id="UP000269221">
    <property type="component" value="Unassembled WGS sequence"/>
</dbReference>